<accession>A0A653C271</accession>
<dbReference type="PANTHER" id="PTHR21261:SF3">
    <property type="entry name" value="BEATEN PATH VII"/>
    <property type="match status" value="1"/>
</dbReference>
<feature type="non-terminal residue" evidence="3">
    <location>
        <position position="1"/>
    </location>
</feature>
<evidence type="ECO:0000313" key="4">
    <source>
        <dbReference type="Proteomes" id="UP000410492"/>
    </source>
</evidence>
<dbReference type="InterPro" id="IPR013162">
    <property type="entry name" value="CD80_C2-set"/>
</dbReference>
<feature type="domain" description="CD80-like immunoglobulin C2-set" evidence="2">
    <location>
        <begin position="21"/>
        <end position="50"/>
    </location>
</feature>
<dbReference type="OrthoDB" id="8915289at2759"/>
<evidence type="ECO:0000259" key="2">
    <source>
        <dbReference type="Pfam" id="PF08205"/>
    </source>
</evidence>
<evidence type="ECO:0000313" key="3">
    <source>
        <dbReference type="EMBL" id="VEN41974.1"/>
    </source>
</evidence>
<protein>
    <recommendedName>
        <fullName evidence="2">CD80-like immunoglobulin C2-set domain-containing protein</fullName>
    </recommendedName>
</protein>
<dbReference type="PANTHER" id="PTHR21261">
    <property type="entry name" value="BEAT PROTEIN"/>
    <property type="match status" value="1"/>
</dbReference>
<dbReference type="Pfam" id="PF08205">
    <property type="entry name" value="C2-set_2"/>
    <property type="match status" value="1"/>
</dbReference>
<keyword evidence="1" id="KW-1015">Disulfide bond</keyword>
<sequence>QDDNPTIVFDKDTYEIGDILQANCTTAPSKPPPHITWLINNEKVPDHLTKSFSPSGVVHGHGYFDARSYSVKQLAIEVSELHVGDDGTLTLMCLSTIPGYVNSQESYADRRSQSVQIDIEMTEGPVEAVADEMSSARWYLSSALYLLLSLLTFTYL</sequence>
<dbReference type="Proteomes" id="UP000410492">
    <property type="component" value="Unassembled WGS sequence"/>
</dbReference>
<dbReference type="Gene3D" id="2.60.40.10">
    <property type="entry name" value="Immunoglobulins"/>
    <property type="match status" value="1"/>
</dbReference>
<evidence type="ECO:0000256" key="1">
    <source>
        <dbReference type="ARBA" id="ARBA00023157"/>
    </source>
</evidence>
<proteinExistence type="predicted"/>
<gene>
    <name evidence="3" type="ORF">CALMAC_LOCUS5620</name>
</gene>
<reference evidence="3 4" key="1">
    <citation type="submission" date="2019-01" db="EMBL/GenBank/DDBJ databases">
        <authorList>
            <person name="Sayadi A."/>
        </authorList>
    </citation>
    <scope>NUCLEOTIDE SEQUENCE [LARGE SCALE GENOMIC DNA]</scope>
</reference>
<dbReference type="InterPro" id="IPR013783">
    <property type="entry name" value="Ig-like_fold"/>
</dbReference>
<dbReference type="AlphaFoldDB" id="A0A653C271"/>
<organism evidence="3 4">
    <name type="scientific">Callosobruchus maculatus</name>
    <name type="common">Southern cowpea weevil</name>
    <name type="synonym">Pulse bruchid</name>
    <dbReference type="NCBI Taxonomy" id="64391"/>
    <lineage>
        <taxon>Eukaryota</taxon>
        <taxon>Metazoa</taxon>
        <taxon>Ecdysozoa</taxon>
        <taxon>Arthropoda</taxon>
        <taxon>Hexapoda</taxon>
        <taxon>Insecta</taxon>
        <taxon>Pterygota</taxon>
        <taxon>Neoptera</taxon>
        <taxon>Endopterygota</taxon>
        <taxon>Coleoptera</taxon>
        <taxon>Polyphaga</taxon>
        <taxon>Cucujiformia</taxon>
        <taxon>Chrysomeloidea</taxon>
        <taxon>Chrysomelidae</taxon>
        <taxon>Bruchinae</taxon>
        <taxon>Bruchini</taxon>
        <taxon>Callosobruchus</taxon>
    </lineage>
</organism>
<dbReference type="EMBL" id="CAACVG010006821">
    <property type="protein sequence ID" value="VEN41974.1"/>
    <property type="molecule type" value="Genomic_DNA"/>
</dbReference>
<keyword evidence="4" id="KW-1185">Reference proteome</keyword>
<name>A0A653C271_CALMS</name>